<comment type="caution">
    <text evidence="1">The sequence shown here is derived from an EMBL/GenBank/DDBJ whole genome shotgun (WGS) entry which is preliminary data.</text>
</comment>
<reference evidence="1 2" key="1">
    <citation type="journal article" date="2019" name="G3 (Bethesda)">
        <title>Sequencing of a Wild Apple (Malus baccata) Genome Unravels the Differences Between Cultivated and Wild Apple Species Regarding Disease Resistance and Cold Tolerance.</title>
        <authorList>
            <person name="Chen X."/>
        </authorList>
    </citation>
    <scope>NUCLEOTIDE SEQUENCE [LARGE SCALE GENOMIC DNA]</scope>
    <source>
        <strain evidence="2">cv. Shandingzi</strain>
        <tissue evidence="1">Leaves</tissue>
    </source>
</reference>
<dbReference type="Proteomes" id="UP000315295">
    <property type="component" value="Unassembled WGS sequence"/>
</dbReference>
<gene>
    <name evidence="1" type="ORF">C1H46_001485</name>
</gene>
<dbReference type="AlphaFoldDB" id="A0A540NP91"/>
<proteinExistence type="predicted"/>
<dbReference type="EMBL" id="VIEB01000015">
    <property type="protein sequence ID" value="TQE12839.1"/>
    <property type="molecule type" value="Genomic_DNA"/>
</dbReference>
<protein>
    <submittedName>
        <fullName evidence="1">Uncharacterized protein</fullName>
    </submittedName>
</protein>
<evidence type="ECO:0000313" key="1">
    <source>
        <dbReference type="EMBL" id="TQE12839.1"/>
    </source>
</evidence>
<keyword evidence="2" id="KW-1185">Reference proteome</keyword>
<sequence length="78" mass="8944">MTETMRKAAAAEIVRDVMRVLEVSTWEDGFKGEVDGGLVEDREDEKERERRVVVVVGMEREASEKVESEENISMEVKK</sequence>
<evidence type="ECO:0000313" key="2">
    <source>
        <dbReference type="Proteomes" id="UP000315295"/>
    </source>
</evidence>
<name>A0A540NP91_MALBA</name>
<accession>A0A540NP91</accession>
<organism evidence="1 2">
    <name type="scientific">Malus baccata</name>
    <name type="common">Siberian crab apple</name>
    <name type="synonym">Pyrus baccata</name>
    <dbReference type="NCBI Taxonomy" id="106549"/>
    <lineage>
        <taxon>Eukaryota</taxon>
        <taxon>Viridiplantae</taxon>
        <taxon>Streptophyta</taxon>
        <taxon>Embryophyta</taxon>
        <taxon>Tracheophyta</taxon>
        <taxon>Spermatophyta</taxon>
        <taxon>Magnoliopsida</taxon>
        <taxon>eudicotyledons</taxon>
        <taxon>Gunneridae</taxon>
        <taxon>Pentapetalae</taxon>
        <taxon>rosids</taxon>
        <taxon>fabids</taxon>
        <taxon>Rosales</taxon>
        <taxon>Rosaceae</taxon>
        <taxon>Amygdaloideae</taxon>
        <taxon>Maleae</taxon>
        <taxon>Malus</taxon>
    </lineage>
</organism>